<feature type="transmembrane region" description="Helical" evidence="5">
    <location>
        <begin position="113"/>
        <end position="129"/>
    </location>
</feature>
<keyword evidence="2 5" id="KW-0812">Transmembrane</keyword>
<comment type="caution">
    <text evidence="7">The sequence shown here is derived from an EMBL/GenBank/DDBJ whole genome shotgun (WGS) entry which is preliminary data.</text>
</comment>
<dbReference type="InterPro" id="IPR000866">
    <property type="entry name" value="AhpC/TSA"/>
</dbReference>
<keyword evidence="4 5" id="KW-0472">Membrane</keyword>
<evidence type="ECO:0000313" key="7">
    <source>
        <dbReference type="EMBL" id="GAA3864316.1"/>
    </source>
</evidence>
<evidence type="ECO:0000259" key="6">
    <source>
        <dbReference type="PROSITE" id="PS51352"/>
    </source>
</evidence>
<evidence type="ECO:0000256" key="4">
    <source>
        <dbReference type="ARBA" id="ARBA00023136"/>
    </source>
</evidence>
<sequence>MGEMVLPVAIVPAMVFGVAAAVKSTDLEGLRRALVGFGVPPRTAVPLGRSLVTCEFAVALALVVPPWARVGGLGALLLLTLFSGVIALNLMLGRTPVCDCFGGLKATPVGWSTVARNALIAVLAAFVAADGHPHWLFAGLAVVMSALWAGLWAREAGEVRAGLFAPPFSLRDESGRTRSLDDLLAPGRPLLLVFSDLPSGPHAALLPQVARWQRTHEDDVTIAVLSGGPEPVPLATAGGDGPRRMLVDPDRRVHTDYGVTATPAAVLIDAEGIVAAAPAVGAAEIRNLVARALRLQGRPTAAGRVLLFASAALVPAFTTVYRADSDIAPPGRPPVRHG</sequence>
<dbReference type="SUPFAM" id="SSF52833">
    <property type="entry name" value="Thioredoxin-like"/>
    <property type="match status" value="1"/>
</dbReference>
<feature type="transmembrane region" description="Helical" evidence="5">
    <location>
        <begin position="135"/>
        <end position="153"/>
    </location>
</feature>
<feature type="transmembrane region" description="Helical" evidence="5">
    <location>
        <begin position="70"/>
        <end position="92"/>
    </location>
</feature>
<organism evidence="7 8">
    <name type="scientific">Streptomyces lannensis</name>
    <dbReference type="NCBI Taxonomy" id="766498"/>
    <lineage>
        <taxon>Bacteria</taxon>
        <taxon>Bacillati</taxon>
        <taxon>Actinomycetota</taxon>
        <taxon>Actinomycetes</taxon>
        <taxon>Kitasatosporales</taxon>
        <taxon>Streptomycetaceae</taxon>
        <taxon>Streptomyces</taxon>
    </lineage>
</organism>
<protein>
    <recommendedName>
        <fullName evidence="6">Thioredoxin domain-containing protein</fullName>
    </recommendedName>
</protein>
<name>A0ABP7K3J0_9ACTN</name>
<evidence type="ECO:0000313" key="8">
    <source>
        <dbReference type="Proteomes" id="UP001501563"/>
    </source>
</evidence>
<dbReference type="PROSITE" id="PS51352">
    <property type="entry name" value="THIOREDOXIN_2"/>
    <property type="match status" value="1"/>
</dbReference>
<evidence type="ECO:0000256" key="5">
    <source>
        <dbReference type="SAM" id="Phobius"/>
    </source>
</evidence>
<dbReference type="EMBL" id="BAAAZA010000007">
    <property type="protein sequence ID" value="GAA3864316.1"/>
    <property type="molecule type" value="Genomic_DNA"/>
</dbReference>
<dbReference type="RefSeq" id="WP_331269056.1">
    <property type="nucleotide sequence ID" value="NZ_BAAAZA010000007.1"/>
</dbReference>
<dbReference type="Gene3D" id="3.40.30.10">
    <property type="entry name" value="Glutaredoxin"/>
    <property type="match status" value="1"/>
</dbReference>
<dbReference type="Pfam" id="PF00578">
    <property type="entry name" value="AhpC-TSA"/>
    <property type="match status" value="1"/>
</dbReference>
<dbReference type="Pfam" id="PF07291">
    <property type="entry name" value="MauE"/>
    <property type="match status" value="1"/>
</dbReference>
<reference evidence="8" key="1">
    <citation type="journal article" date="2019" name="Int. J. Syst. Evol. Microbiol.">
        <title>The Global Catalogue of Microorganisms (GCM) 10K type strain sequencing project: providing services to taxonomists for standard genome sequencing and annotation.</title>
        <authorList>
            <consortium name="The Broad Institute Genomics Platform"/>
            <consortium name="The Broad Institute Genome Sequencing Center for Infectious Disease"/>
            <person name="Wu L."/>
            <person name="Ma J."/>
        </authorList>
    </citation>
    <scope>NUCLEOTIDE SEQUENCE [LARGE SCALE GENOMIC DNA]</scope>
    <source>
        <strain evidence="8">JCM 16578</strain>
    </source>
</reference>
<proteinExistence type="predicted"/>
<dbReference type="CDD" id="cd02966">
    <property type="entry name" value="TlpA_like_family"/>
    <property type="match status" value="1"/>
</dbReference>
<comment type="subcellular location">
    <subcellularLocation>
        <location evidence="1">Membrane</location>
        <topology evidence="1">Multi-pass membrane protein</topology>
    </subcellularLocation>
</comment>
<keyword evidence="3 5" id="KW-1133">Transmembrane helix</keyword>
<evidence type="ECO:0000256" key="2">
    <source>
        <dbReference type="ARBA" id="ARBA00022692"/>
    </source>
</evidence>
<dbReference type="Proteomes" id="UP001501563">
    <property type="component" value="Unassembled WGS sequence"/>
</dbReference>
<accession>A0ABP7K3J0</accession>
<gene>
    <name evidence="7" type="ORF">GCM10022207_30620</name>
</gene>
<dbReference type="InterPro" id="IPR009908">
    <property type="entry name" value="Methylamine_util_MauE"/>
</dbReference>
<dbReference type="InterPro" id="IPR036249">
    <property type="entry name" value="Thioredoxin-like_sf"/>
</dbReference>
<evidence type="ECO:0000256" key="1">
    <source>
        <dbReference type="ARBA" id="ARBA00004141"/>
    </source>
</evidence>
<dbReference type="InterPro" id="IPR013766">
    <property type="entry name" value="Thioredoxin_domain"/>
</dbReference>
<feature type="domain" description="Thioredoxin" evidence="6">
    <location>
        <begin position="159"/>
        <end position="294"/>
    </location>
</feature>
<keyword evidence="8" id="KW-1185">Reference proteome</keyword>
<evidence type="ECO:0000256" key="3">
    <source>
        <dbReference type="ARBA" id="ARBA00022989"/>
    </source>
</evidence>